<dbReference type="EMBL" id="JAULRT010000052">
    <property type="protein sequence ID" value="MDO3382621.1"/>
    <property type="molecule type" value="Genomic_DNA"/>
</dbReference>
<dbReference type="Pfam" id="PF13144">
    <property type="entry name" value="ChapFlgA"/>
    <property type="match status" value="1"/>
</dbReference>
<accession>A0ABT8TEU9</accession>
<reference evidence="9" key="1">
    <citation type="submission" date="2023-07" db="EMBL/GenBank/DDBJ databases">
        <title>Gilvimarinus algae sp. nov., isolated from the surface of Kelp.</title>
        <authorList>
            <person name="Sun Y.Y."/>
            <person name="Gong Y."/>
            <person name="Du Z.J."/>
        </authorList>
    </citation>
    <scope>NUCLEOTIDE SEQUENCE</scope>
    <source>
        <strain evidence="9">SDUM040014</strain>
    </source>
</reference>
<evidence type="ECO:0000256" key="3">
    <source>
        <dbReference type="ARBA" id="ARBA00014754"/>
    </source>
</evidence>
<dbReference type="Gene3D" id="2.30.30.760">
    <property type="match status" value="1"/>
</dbReference>
<feature type="chain" id="PRO_5044952513" description="Flagella basal body P-ring formation protein FlgA" evidence="7">
    <location>
        <begin position="23"/>
        <end position="235"/>
    </location>
</feature>
<dbReference type="InterPro" id="IPR039246">
    <property type="entry name" value="Flagellar_FlgA"/>
</dbReference>
<dbReference type="InterPro" id="IPR017585">
    <property type="entry name" value="SAF_FlgA"/>
</dbReference>
<keyword evidence="9" id="KW-0966">Cell projection</keyword>
<comment type="function">
    <text evidence="6 7">Involved in the assembly process of the P-ring formation. It may associate with FlgF on the rod constituting a structure essential for the P-ring assembly or may act as a modulator protein for the P-ring assembly.</text>
</comment>
<comment type="similarity">
    <text evidence="2 7">Belongs to the FlgA family.</text>
</comment>
<evidence type="ECO:0000259" key="8">
    <source>
        <dbReference type="SMART" id="SM00858"/>
    </source>
</evidence>
<dbReference type="InterPro" id="IPR041231">
    <property type="entry name" value="FlgA_N"/>
</dbReference>
<evidence type="ECO:0000256" key="6">
    <source>
        <dbReference type="ARBA" id="ARBA00025643"/>
    </source>
</evidence>
<dbReference type="NCBIfam" id="TIGR03170">
    <property type="entry name" value="flgA_cterm"/>
    <property type="match status" value="1"/>
</dbReference>
<evidence type="ECO:0000256" key="1">
    <source>
        <dbReference type="ARBA" id="ARBA00004418"/>
    </source>
</evidence>
<dbReference type="Pfam" id="PF17656">
    <property type="entry name" value="ChapFlgA_N"/>
    <property type="match status" value="1"/>
</dbReference>
<gene>
    <name evidence="9" type="primary">flgA</name>
    <name evidence="9" type="ORF">QWI16_10595</name>
</gene>
<dbReference type="CDD" id="cd11614">
    <property type="entry name" value="SAF_CpaB_FlgA_like"/>
    <property type="match status" value="1"/>
</dbReference>
<comment type="caution">
    <text evidence="9">The sequence shown here is derived from an EMBL/GenBank/DDBJ whole genome shotgun (WGS) entry which is preliminary data.</text>
</comment>
<dbReference type="PANTHER" id="PTHR36307:SF1">
    <property type="entry name" value="FLAGELLA BASAL BODY P-RING FORMATION PROTEIN FLGA"/>
    <property type="match status" value="1"/>
</dbReference>
<name>A0ABT8TEU9_9GAMM</name>
<evidence type="ECO:0000313" key="9">
    <source>
        <dbReference type="EMBL" id="MDO3382621.1"/>
    </source>
</evidence>
<keyword evidence="9" id="KW-0969">Cilium</keyword>
<keyword evidence="4 7" id="KW-0732">Signal</keyword>
<sequence length="235" mass="25521">MKQLRNLCVILFVCALAPNVLAQSAAWQGLDELRTKAANYLREQYSGLSDRVEIQVNPLDARLRLAQCSEHLAFDVRDLTGDGGSVSVEARCTGATPWKIYLGAQVEIYRQILVAAGPLSRGDILEASDLSMIEAPSSTLRSGYYTQPEQIIGQQLRRAVDVREPLRPALVEEPLAIARGDIVTLESGSGAIVVATRAEALANGRVGEQIRVRNLASERVIRGRIVGDGRVAANF</sequence>
<keyword evidence="10" id="KW-1185">Reference proteome</keyword>
<protein>
    <recommendedName>
        <fullName evidence="3 7">Flagella basal body P-ring formation protein FlgA</fullName>
    </recommendedName>
</protein>
<dbReference type="SMART" id="SM00858">
    <property type="entry name" value="SAF"/>
    <property type="match status" value="1"/>
</dbReference>
<evidence type="ECO:0000313" key="10">
    <source>
        <dbReference type="Proteomes" id="UP001168380"/>
    </source>
</evidence>
<feature type="domain" description="SAF" evidence="8">
    <location>
        <begin position="110"/>
        <end position="172"/>
    </location>
</feature>
<keyword evidence="5 7" id="KW-0574">Periplasm</keyword>
<dbReference type="Proteomes" id="UP001168380">
    <property type="component" value="Unassembled WGS sequence"/>
</dbReference>
<evidence type="ECO:0000256" key="2">
    <source>
        <dbReference type="ARBA" id="ARBA00010474"/>
    </source>
</evidence>
<dbReference type="RefSeq" id="WP_302712971.1">
    <property type="nucleotide sequence ID" value="NZ_JAULRT010000052.1"/>
</dbReference>
<organism evidence="9 10">
    <name type="scientific">Gilvimarinus algae</name>
    <dbReference type="NCBI Taxonomy" id="3058037"/>
    <lineage>
        <taxon>Bacteria</taxon>
        <taxon>Pseudomonadati</taxon>
        <taxon>Pseudomonadota</taxon>
        <taxon>Gammaproteobacteria</taxon>
        <taxon>Cellvibrionales</taxon>
        <taxon>Cellvibrionaceae</taxon>
        <taxon>Gilvimarinus</taxon>
    </lineage>
</organism>
<feature type="signal peptide" evidence="7">
    <location>
        <begin position="1"/>
        <end position="22"/>
    </location>
</feature>
<evidence type="ECO:0000256" key="5">
    <source>
        <dbReference type="ARBA" id="ARBA00022764"/>
    </source>
</evidence>
<comment type="subcellular location">
    <subcellularLocation>
        <location evidence="1 7">Periplasm</location>
    </subcellularLocation>
</comment>
<evidence type="ECO:0000256" key="4">
    <source>
        <dbReference type="ARBA" id="ARBA00022729"/>
    </source>
</evidence>
<dbReference type="PANTHER" id="PTHR36307">
    <property type="entry name" value="FLAGELLA BASAL BODY P-RING FORMATION PROTEIN FLGA"/>
    <property type="match status" value="1"/>
</dbReference>
<keyword evidence="7" id="KW-1005">Bacterial flagellum biogenesis</keyword>
<keyword evidence="9" id="KW-0282">Flagellum</keyword>
<evidence type="ECO:0000256" key="7">
    <source>
        <dbReference type="RuleBase" id="RU362063"/>
    </source>
</evidence>
<proteinExistence type="inferred from homology"/>
<dbReference type="Gene3D" id="3.90.1210.10">
    <property type="entry name" value="Antifreeze-like/N-acetylneuraminic acid synthase C-terminal domain"/>
    <property type="match status" value="1"/>
</dbReference>
<dbReference type="InterPro" id="IPR013974">
    <property type="entry name" value="SAF"/>
</dbReference>